<keyword evidence="4" id="KW-1003">Cell membrane</keyword>
<comment type="function">
    <text evidence="1">Part of the ABC transporter complex LptBFG involved in the translocation of lipopolysaccharide (LPS) from the inner membrane to the outer membrane.</text>
</comment>
<dbReference type="InterPro" id="IPR030923">
    <property type="entry name" value="LptG"/>
</dbReference>
<comment type="similarity">
    <text evidence="3">Belongs to the LptF/LptG family.</text>
</comment>
<evidence type="ECO:0000256" key="5">
    <source>
        <dbReference type="ARBA" id="ARBA00022692"/>
    </source>
</evidence>
<proteinExistence type="inferred from homology"/>
<dbReference type="PANTHER" id="PTHR33529:SF2">
    <property type="entry name" value="LIPOPOLYSACCHARIDE EXPORT SYSTEM PERMEASE PROTEIN LPTG"/>
    <property type="match status" value="1"/>
</dbReference>
<dbReference type="GO" id="GO:0055085">
    <property type="term" value="P:transmembrane transport"/>
    <property type="evidence" value="ECO:0007669"/>
    <property type="project" value="InterPro"/>
</dbReference>
<reference evidence="10 11" key="1">
    <citation type="submission" date="2016-08" db="EMBL/GenBank/DDBJ databases">
        <authorList>
            <person name="Seilhamer J.J."/>
        </authorList>
    </citation>
    <scope>NUCLEOTIDE SEQUENCE [LARGE SCALE GENOMIC DNA]</scope>
    <source>
        <strain evidence="10 11">PH27A</strain>
    </source>
</reference>
<evidence type="ECO:0000256" key="7">
    <source>
        <dbReference type="ARBA" id="ARBA00023136"/>
    </source>
</evidence>
<dbReference type="GO" id="GO:0015920">
    <property type="term" value="P:lipopolysaccharide transport"/>
    <property type="evidence" value="ECO:0007669"/>
    <property type="project" value="TreeGrafter"/>
</dbReference>
<feature type="transmembrane region" description="Helical" evidence="9">
    <location>
        <begin position="330"/>
        <end position="354"/>
    </location>
</feature>
<dbReference type="AlphaFoldDB" id="A0A1E2V5R1"/>
<evidence type="ECO:0000256" key="9">
    <source>
        <dbReference type="SAM" id="Phobius"/>
    </source>
</evidence>
<keyword evidence="6 9" id="KW-1133">Transmembrane helix</keyword>
<protein>
    <submittedName>
        <fullName evidence="10">LPS export ABC transporter permease LptG</fullName>
    </submittedName>
</protein>
<feature type="transmembrane region" description="Helical" evidence="9">
    <location>
        <begin position="307"/>
        <end position="324"/>
    </location>
</feature>
<dbReference type="RefSeq" id="WP_068996724.1">
    <property type="nucleotide sequence ID" value="NZ_MDTQ01000001.1"/>
</dbReference>
<name>A0A1E2V5R1_9GAMM</name>
<dbReference type="EMBL" id="MDTQ01000001">
    <property type="protein sequence ID" value="ODC02340.1"/>
    <property type="molecule type" value="Genomic_DNA"/>
</dbReference>
<evidence type="ECO:0000256" key="8">
    <source>
        <dbReference type="ARBA" id="ARBA00026081"/>
    </source>
</evidence>
<evidence type="ECO:0000313" key="11">
    <source>
        <dbReference type="Proteomes" id="UP000094291"/>
    </source>
</evidence>
<evidence type="ECO:0000256" key="6">
    <source>
        <dbReference type="ARBA" id="ARBA00022989"/>
    </source>
</evidence>
<keyword evidence="7 9" id="KW-0472">Membrane</keyword>
<dbReference type="OrthoDB" id="9776227at2"/>
<accession>A0A1E2V5R1</accession>
<dbReference type="PANTHER" id="PTHR33529">
    <property type="entry name" value="SLR0882 PROTEIN-RELATED"/>
    <property type="match status" value="1"/>
</dbReference>
<evidence type="ECO:0000256" key="4">
    <source>
        <dbReference type="ARBA" id="ARBA00022475"/>
    </source>
</evidence>
<dbReference type="InterPro" id="IPR005495">
    <property type="entry name" value="LptG/LptF_permease"/>
</dbReference>
<evidence type="ECO:0000256" key="3">
    <source>
        <dbReference type="ARBA" id="ARBA00007725"/>
    </source>
</evidence>
<organism evidence="10 11">
    <name type="scientific">Terasakiispira papahanaumokuakeensis</name>
    <dbReference type="NCBI Taxonomy" id="197479"/>
    <lineage>
        <taxon>Bacteria</taxon>
        <taxon>Pseudomonadati</taxon>
        <taxon>Pseudomonadota</taxon>
        <taxon>Gammaproteobacteria</taxon>
        <taxon>Oceanospirillales</taxon>
        <taxon>Terasakiispira</taxon>
    </lineage>
</organism>
<dbReference type="GO" id="GO:0043190">
    <property type="term" value="C:ATP-binding cassette (ABC) transporter complex"/>
    <property type="evidence" value="ECO:0007669"/>
    <property type="project" value="InterPro"/>
</dbReference>
<evidence type="ECO:0000256" key="1">
    <source>
        <dbReference type="ARBA" id="ARBA00002265"/>
    </source>
</evidence>
<feature type="transmembrane region" description="Helical" evidence="9">
    <location>
        <begin position="277"/>
        <end position="295"/>
    </location>
</feature>
<keyword evidence="11" id="KW-1185">Reference proteome</keyword>
<feature type="transmembrane region" description="Helical" evidence="9">
    <location>
        <begin position="62"/>
        <end position="83"/>
    </location>
</feature>
<dbReference type="NCBIfam" id="TIGR04408">
    <property type="entry name" value="LptG_lptG"/>
    <property type="match status" value="1"/>
</dbReference>
<evidence type="ECO:0000313" key="10">
    <source>
        <dbReference type="EMBL" id="ODC02340.1"/>
    </source>
</evidence>
<evidence type="ECO:0000256" key="2">
    <source>
        <dbReference type="ARBA" id="ARBA00004651"/>
    </source>
</evidence>
<comment type="subcellular location">
    <subcellularLocation>
        <location evidence="2">Cell membrane</location>
        <topology evidence="2">Multi-pass membrane protein</topology>
    </subcellularLocation>
</comment>
<feature type="transmembrane region" description="Helical" evidence="9">
    <location>
        <begin position="12"/>
        <end position="35"/>
    </location>
</feature>
<comment type="subunit">
    <text evidence="8">Component of the lipopolysaccharide transport and assembly complex. The LptBFG transporter is composed of two ATP-binding proteins (LptB) and two transmembrane proteins (LptF and LptG).</text>
</comment>
<dbReference type="Proteomes" id="UP000094291">
    <property type="component" value="Unassembled WGS sequence"/>
</dbReference>
<dbReference type="STRING" id="197479.BFW38_01070"/>
<dbReference type="Pfam" id="PF03739">
    <property type="entry name" value="LptF_LptG"/>
    <property type="match status" value="1"/>
</dbReference>
<sequence length="358" mass="40105">MKTSHLSRYLSSAVLKATLASLVVILGLDLTFTIIDSLGDISSQYRFVDVLLYMGMRLPERLYLFFPIAVLIGTLVGLGGLAATSELTVMRASGLSIPRLISLAMRPIAGLLIVLMIFSEVFMFNTIQFAETWRWEKMNGQEASAHNVTQDLWLRDEHNFIRINVARDDGILLGITVYQLDDQWDLIRMITAPKATLDDQQQWRLQKAHDLVLSDDKIISHDLDQATLSLPVAPEFIALQAYDPPDLSAPTLWRYAHYLDEKGLDSGYYWLAFWRKTLLPITIFSVVLLGASFTFGSMRSIPASTRIFHGIVIGLLLKFAQDLLGPATLLWGFTPALSVLLPSGLCILWALHLIRRAG</sequence>
<feature type="transmembrane region" description="Helical" evidence="9">
    <location>
        <begin position="103"/>
        <end position="124"/>
    </location>
</feature>
<gene>
    <name evidence="10" type="ORF">BFW38_01070</name>
</gene>
<comment type="caution">
    <text evidence="10">The sequence shown here is derived from an EMBL/GenBank/DDBJ whole genome shotgun (WGS) entry which is preliminary data.</text>
</comment>
<keyword evidence="5 9" id="KW-0812">Transmembrane</keyword>